<evidence type="ECO:0000256" key="6">
    <source>
        <dbReference type="SAM" id="Phobius"/>
    </source>
</evidence>
<dbReference type="GO" id="GO:0005886">
    <property type="term" value="C:plasma membrane"/>
    <property type="evidence" value="ECO:0007669"/>
    <property type="project" value="UniProtKB-SubCell"/>
</dbReference>
<dbReference type="InterPro" id="IPR036259">
    <property type="entry name" value="MFS_trans_sf"/>
</dbReference>
<feature type="transmembrane region" description="Helical" evidence="6">
    <location>
        <begin position="293"/>
        <end position="311"/>
    </location>
</feature>
<dbReference type="PROSITE" id="PS50850">
    <property type="entry name" value="MFS"/>
    <property type="match status" value="1"/>
</dbReference>
<feature type="transmembrane region" description="Helical" evidence="6">
    <location>
        <begin position="48"/>
        <end position="65"/>
    </location>
</feature>
<evidence type="ECO:0000259" key="7">
    <source>
        <dbReference type="PROSITE" id="PS50850"/>
    </source>
</evidence>
<dbReference type="Pfam" id="PF07690">
    <property type="entry name" value="MFS_1"/>
    <property type="match status" value="1"/>
</dbReference>
<reference evidence="8 9" key="1">
    <citation type="submission" date="2018-10" db="EMBL/GenBank/DDBJ databases">
        <title>Natrarchaeobius chitinivorans gen. nov., sp. nov., and Natrarchaeobius haloalkaliphilus sp. nov., alkaliphilic, chitin-utilizing haloarchaea from hypersaline alkaline lakes.</title>
        <authorList>
            <person name="Sorokin D.Y."/>
            <person name="Elcheninov A.G."/>
            <person name="Kostrikina N.A."/>
            <person name="Bale N.J."/>
            <person name="Sinninghe Damste J.S."/>
            <person name="Khijniak T.V."/>
            <person name="Kublanov I.V."/>
            <person name="Toshchakov S.V."/>
        </authorList>
    </citation>
    <scope>NUCLEOTIDE SEQUENCE [LARGE SCALE GENOMIC DNA]</scope>
    <source>
        <strain evidence="8 9">AArcht-Sl</strain>
    </source>
</reference>
<comment type="subcellular location">
    <subcellularLocation>
        <location evidence="1">Cell membrane</location>
        <topology evidence="1">Multi-pass membrane protein</topology>
    </subcellularLocation>
</comment>
<accession>A0A3N6LLF0</accession>
<keyword evidence="2" id="KW-1003">Cell membrane</keyword>
<feature type="transmembrane region" description="Helical" evidence="6">
    <location>
        <begin position="85"/>
        <end position="105"/>
    </location>
</feature>
<dbReference type="Gene3D" id="1.20.1250.20">
    <property type="entry name" value="MFS general substrate transporter like domains"/>
    <property type="match status" value="2"/>
</dbReference>
<keyword evidence="9" id="KW-1185">Reference proteome</keyword>
<dbReference type="InterPro" id="IPR011701">
    <property type="entry name" value="MFS"/>
</dbReference>
<dbReference type="Proteomes" id="UP000273828">
    <property type="component" value="Unassembled WGS sequence"/>
</dbReference>
<dbReference type="InterPro" id="IPR050189">
    <property type="entry name" value="MFS_Efflux_Transporters"/>
</dbReference>
<name>A0A3N6LLF0_9EURY</name>
<comment type="caution">
    <text evidence="8">The sequence shown here is derived from an EMBL/GenBank/DDBJ whole genome shotgun (WGS) entry which is preliminary data.</text>
</comment>
<feature type="transmembrane region" description="Helical" evidence="6">
    <location>
        <begin position="117"/>
        <end position="140"/>
    </location>
</feature>
<dbReference type="RefSeq" id="WP_124179130.1">
    <property type="nucleotide sequence ID" value="NZ_REFY01000005.1"/>
</dbReference>
<dbReference type="GO" id="GO:0022857">
    <property type="term" value="F:transmembrane transporter activity"/>
    <property type="evidence" value="ECO:0007669"/>
    <property type="project" value="InterPro"/>
</dbReference>
<keyword evidence="4 6" id="KW-1133">Transmembrane helix</keyword>
<evidence type="ECO:0000256" key="4">
    <source>
        <dbReference type="ARBA" id="ARBA00022989"/>
    </source>
</evidence>
<protein>
    <submittedName>
        <fullName evidence="8">MFS transporter</fullName>
    </submittedName>
</protein>
<proteinExistence type="predicted"/>
<feature type="transmembrane region" description="Helical" evidence="6">
    <location>
        <begin position="317"/>
        <end position="339"/>
    </location>
</feature>
<evidence type="ECO:0000256" key="1">
    <source>
        <dbReference type="ARBA" id="ARBA00004651"/>
    </source>
</evidence>
<gene>
    <name evidence="8" type="ORF">EA462_13795</name>
</gene>
<feature type="domain" description="Major facilitator superfamily (MFS) profile" evidence="7">
    <location>
        <begin position="16"/>
        <end position="406"/>
    </location>
</feature>
<feature type="transmembrane region" description="Helical" evidence="6">
    <location>
        <begin position="351"/>
        <end position="374"/>
    </location>
</feature>
<evidence type="ECO:0000256" key="3">
    <source>
        <dbReference type="ARBA" id="ARBA00022692"/>
    </source>
</evidence>
<evidence type="ECO:0000256" key="5">
    <source>
        <dbReference type="ARBA" id="ARBA00023136"/>
    </source>
</evidence>
<dbReference type="EMBL" id="REFY01000005">
    <property type="protein sequence ID" value="RQG87930.1"/>
    <property type="molecule type" value="Genomic_DNA"/>
</dbReference>
<organism evidence="8 9">
    <name type="scientific">Natrarchaeobius halalkaliphilus</name>
    <dbReference type="NCBI Taxonomy" id="1679091"/>
    <lineage>
        <taxon>Archaea</taxon>
        <taxon>Methanobacteriati</taxon>
        <taxon>Methanobacteriota</taxon>
        <taxon>Stenosarchaea group</taxon>
        <taxon>Halobacteria</taxon>
        <taxon>Halobacteriales</taxon>
        <taxon>Natrialbaceae</taxon>
        <taxon>Natrarchaeobius</taxon>
    </lineage>
</organism>
<feature type="transmembrane region" description="Helical" evidence="6">
    <location>
        <begin position="178"/>
        <end position="197"/>
    </location>
</feature>
<evidence type="ECO:0000313" key="9">
    <source>
        <dbReference type="Proteomes" id="UP000273828"/>
    </source>
</evidence>
<sequence>MSEHASVRPNDGSDGRAGVVVAMWLLTTIGYAYIIVPTSVLPVIQESLLIGPLAASVILSITLAAQSISNVPVGALLDRMDNLHVLGWATVGLVIAGLWGWYAAASGDYWSLLGSRGLGGVVTVVMWTVGVNVTTGLYQFDRRATAIGFFTTSAPAGFALGQFTGPVVANSFGWESTFAFYSIVAGATFGFVVIASARCSSPTTPETPVPTLDEVRAVLGNDSVWLIAILAGISFSAFFVLTNWMPSYLVDEYGLSLIHSGFFVALFPAVGIASRWGGGFISDAWFAGRRRPVVFWSFLISTPTFVVLAVVREPFTTVLTLCLAGISIQLGIGVFFAYAREVADASVSATAVSITSAVAVAGATVGPVITGALFELSGTYASVFVYVILLSAAGVALSYKAPEPSVA</sequence>
<dbReference type="InterPro" id="IPR020846">
    <property type="entry name" value="MFS_dom"/>
</dbReference>
<dbReference type="OrthoDB" id="204048at2157"/>
<keyword evidence="5 6" id="KW-0472">Membrane</keyword>
<keyword evidence="3 6" id="KW-0812">Transmembrane</keyword>
<feature type="transmembrane region" description="Helical" evidence="6">
    <location>
        <begin position="380"/>
        <end position="399"/>
    </location>
</feature>
<dbReference type="SUPFAM" id="SSF103473">
    <property type="entry name" value="MFS general substrate transporter"/>
    <property type="match status" value="1"/>
</dbReference>
<feature type="transmembrane region" description="Helical" evidence="6">
    <location>
        <begin position="253"/>
        <end position="273"/>
    </location>
</feature>
<evidence type="ECO:0000256" key="2">
    <source>
        <dbReference type="ARBA" id="ARBA00022475"/>
    </source>
</evidence>
<evidence type="ECO:0000313" key="8">
    <source>
        <dbReference type="EMBL" id="RQG87930.1"/>
    </source>
</evidence>
<dbReference type="PANTHER" id="PTHR43124:SF3">
    <property type="entry name" value="CHLORAMPHENICOL EFFLUX PUMP RV0191"/>
    <property type="match status" value="1"/>
</dbReference>
<feature type="transmembrane region" description="Helical" evidence="6">
    <location>
        <begin position="218"/>
        <end position="241"/>
    </location>
</feature>
<feature type="transmembrane region" description="Helical" evidence="6">
    <location>
        <begin position="17"/>
        <end position="36"/>
    </location>
</feature>
<dbReference type="PANTHER" id="PTHR43124">
    <property type="entry name" value="PURINE EFFLUX PUMP PBUE"/>
    <property type="match status" value="1"/>
</dbReference>
<dbReference type="AlphaFoldDB" id="A0A3N6LLF0"/>